<protein>
    <submittedName>
        <fullName evidence="3">Spore protein YkvP</fullName>
    </submittedName>
</protein>
<dbReference type="InterPro" id="IPR055259">
    <property type="entry name" value="YkvP/CgeB_Glyco_trans-like"/>
</dbReference>
<name>A0A644XTT7_9ZZZZ</name>
<sequence>MKILFTNPTPMIKYGMQMGFEKNGWNTARIEVPEQTVEGLSAKIEAFLPDYLFTEGGVETKRFIYPVLEKYQIPHIYWAVEDPVGNSGLAMEWSKRSVLSLTPDIEMLSNYEKSGFHAICTPFAIDPDYYHKYPSDLHFAALDAVHVGNNYDVFPERRQAYEYIIKPFIDHGKAVEIYGSDWENPNHRFNIPHPYDKGYLAHEKSVVAYSSAKIVLGVHSITNSRTMQSMRTFEVLGCRGFFLTQHTRAIETMFENHRHLVWSSSYAETEDLMEYYLNHESARKKIAEAGQRFVYENHTYEKRAREIIAAL</sequence>
<proteinExistence type="predicted"/>
<evidence type="ECO:0000259" key="2">
    <source>
        <dbReference type="Pfam" id="PF13524"/>
    </source>
</evidence>
<evidence type="ECO:0000259" key="1">
    <source>
        <dbReference type="Pfam" id="PF12996"/>
    </source>
</evidence>
<accession>A0A644XTT7</accession>
<organism evidence="3">
    <name type="scientific">bioreactor metagenome</name>
    <dbReference type="NCBI Taxonomy" id="1076179"/>
    <lineage>
        <taxon>unclassified sequences</taxon>
        <taxon>metagenomes</taxon>
        <taxon>ecological metagenomes</taxon>
    </lineage>
</organism>
<dbReference type="InterPro" id="IPR024542">
    <property type="entry name" value="YkvP_N"/>
</dbReference>
<dbReference type="Pfam" id="PF13524">
    <property type="entry name" value="Glyco_trans_1_2"/>
    <property type="match status" value="1"/>
</dbReference>
<gene>
    <name evidence="3" type="primary">ykvP_1</name>
    <name evidence="3" type="ORF">SDC9_66062</name>
</gene>
<comment type="caution">
    <text evidence="3">The sequence shown here is derived from an EMBL/GenBank/DDBJ whole genome shotgun (WGS) entry which is preliminary data.</text>
</comment>
<feature type="domain" description="Spore protein YkvP N-terminal" evidence="1">
    <location>
        <begin position="3"/>
        <end position="85"/>
    </location>
</feature>
<dbReference type="Pfam" id="PF12996">
    <property type="entry name" value="DUF3880"/>
    <property type="match status" value="1"/>
</dbReference>
<reference evidence="3" key="1">
    <citation type="submission" date="2019-08" db="EMBL/GenBank/DDBJ databases">
        <authorList>
            <person name="Kucharzyk K."/>
            <person name="Murdoch R.W."/>
            <person name="Higgins S."/>
            <person name="Loffler F."/>
        </authorList>
    </citation>
    <scope>NUCLEOTIDE SEQUENCE</scope>
</reference>
<dbReference type="AlphaFoldDB" id="A0A644XTT7"/>
<dbReference type="EMBL" id="VSSQ01003213">
    <property type="protein sequence ID" value="MPM19636.1"/>
    <property type="molecule type" value="Genomic_DNA"/>
</dbReference>
<evidence type="ECO:0000313" key="3">
    <source>
        <dbReference type="EMBL" id="MPM19636.1"/>
    </source>
</evidence>
<feature type="domain" description="Spore protein YkvP/CgeB glycosyl transferase-like" evidence="2">
    <location>
        <begin position="172"/>
        <end position="308"/>
    </location>
</feature>